<dbReference type="SUPFAM" id="SSF69118">
    <property type="entry name" value="AhpD-like"/>
    <property type="match status" value="1"/>
</dbReference>
<dbReference type="Gene3D" id="1.20.1290.10">
    <property type="entry name" value="AhpD-like"/>
    <property type="match status" value="1"/>
</dbReference>
<dbReference type="AlphaFoldDB" id="A0A6L5Z0L2"/>
<proteinExistence type="predicted"/>
<feature type="domain" description="Carboxymuconolactone decarboxylase-like" evidence="1">
    <location>
        <begin position="41"/>
        <end position="97"/>
    </location>
</feature>
<dbReference type="InterPro" id="IPR003779">
    <property type="entry name" value="CMD-like"/>
</dbReference>
<dbReference type="EMBL" id="WIND01000004">
    <property type="protein sequence ID" value="MSU89630.1"/>
    <property type="molecule type" value="Genomic_DNA"/>
</dbReference>
<name>A0A6L5Z0L2_9RHOB</name>
<evidence type="ECO:0000313" key="2">
    <source>
        <dbReference type="EMBL" id="MSU89630.1"/>
    </source>
</evidence>
<protein>
    <submittedName>
        <fullName evidence="2">Carboxymuconolactone decarboxylase family protein</fullName>
    </submittedName>
</protein>
<dbReference type="Proteomes" id="UP000474957">
    <property type="component" value="Unassembled WGS sequence"/>
</dbReference>
<dbReference type="PANTHER" id="PTHR35446">
    <property type="entry name" value="SI:CH211-175M2.5"/>
    <property type="match status" value="1"/>
</dbReference>
<organism evidence="2 3">
    <name type="scientific">Halovulum marinum</name>
    <dbReference type="NCBI Taxonomy" id="2662447"/>
    <lineage>
        <taxon>Bacteria</taxon>
        <taxon>Pseudomonadati</taxon>
        <taxon>Pseudomonadota</taxon>
        <taxon>Alphaproteobacteria</taxon>
        <taxon>Rhodobacterales</taxon>
        <taxon>Paracoccaceae</taxon>
        <taxon>Halovulum</taxon>
    </lineage>
</organism>
<keyword evidence="3" id="KW-1185">Reference proteome</keyword>
<dbReference type="RefSeq" id="WP_154446102.1">
    <property type="nucleotide sequence ID" value="NZ_WIND01000004.1"/>
</dbReference>
<gene>
    <name evidence="2" type="ORF">GE300_08370</name>
</gene>
<accession>A0A6L5Z0L2</accession>
<comment type="caution">
    <text evidence="2">The sequence shown here is derived from an EMBL/GenBank/DDBJ whole genome shotgun (WGS) entry which is preliminary data.</text>
</comment>
<dbReference type="PANTHER" id="PTHR35446:SF3">
    <property type="entry name" value="CMD DOMAIN-CONTAINING PROTEIN"/>
    <property type="match status" value="1"/>
</dbReference>
<evidence type="ECO:0000313" key="3">
    <source>
        <dbReference type="Proteomes" id="UP000474957"/>
    </source>
</evidence>
<sequence>MTDAQLHTVATAPERSKPLLEAAHKAAGRVPNLHALMAESPALLEGYQTLHRLAVEATGFTATERTVVWQTVNVAHGCHYCVPAHTAIARAEGIDDAVTEALRDEEPLNEPRLDALRCFTLAVLHKRGQLSPGDMQAFLDAGYDNRAVMDVVAIVAQKLMSNYVNAIFGTPLDDALREFARGSGRRAA</sequence>
<reference evidence="2 3" key="1">
    <citation type="submission" date="2019-10" db="EMBL/GenBank/DDBJ databases">
        <title>Cognatihalovulum marinum gen. nov. sp. nov., a new member of the family Rhodobacteraceae isolated from deep seawater of the Northwest Indian Ocean.</title>
        <authorList>
            <person name="Ruan C."/>
            <person name="Wang J."/>
            <person name="Zheng X."/>
            <person name="Song L."/>
            <person name="Zhu Y."/>
            <person name="Huang Y."/>
            <person name="Lu Z."/>
            <person name="Du W."/>
            <person name="Huang L."/>
            <person name="Dai X."/>
        </authorList>
    </citation>
    <scope>NUCLEOTIDE SEQUENCE [LARGE SCALE GENOMIC DNA]</scope>
    <source>
        <strain evidence="2 3">2CG4</strain>
    </source>
</reference>
<dbReference type="InterPro" id="IPR029032">
    <property type="entry name" value="AhpD-like"/>
</dbReference>
<evidence type="ECO:0000259" key="1">
    <source>
        <dbReference type="Pfam" id="PF02627"/>
    </source>
</evidence>
<dbReference type="Pfam" id="PF02627">
    <property type="entry name" value="CMD"/>
    <property type="match status" value="1"/>
</dbReference>
<dbReference type="GO" id="GO:0051920">
    <property type="term" value="F:peroxiredoxin activity"/>
    <property type="evidence" value="ECO:0007669"/>
    <property type="project" value="InterPro"/>
</dbReference>